<dbReference type="SMART" id="SM00091">
    <property type="entry name" value="PAS"/>
    <property type="match status" value="7"/>
</dbReference>
<dbReference type="InterPro" id="IPR013767">
    <property type="entry name" value="PAS_fold"/>
</dbReference>
<evidence type="ECO:0000313" key="12">
    <source>
        <dbReference type="Proteomes" id="UP000002457"/>
    </source>
</evidence>
<evidence type="ECO:0000256" key="2">
    <source>
        <dbReference type="ARBA" id="ARBA00012438"/>
    </source>
</evidence>
<evidence type="ECO:0000313" key="11">
    <source>
        <dbReference type="EMBL" id="ACL16416.1"/>
    </source>
</evidence>
<dbReference type="CDD" id="cd00075">
    <property type="entry name" value="HATPase"/>
    <property type="match status" value="1"/>
</dbReference>
<keyword evidence="5 11" id="KW-0418">Kinase</keyword>
<dbReference type="InterPro" id="IPR029016">
    <property type="entry name" value="GAF-like_dom_sf"/>
</dbReference>
<dbReference type="Gene3D" id="3.30.450.40">
    <property type="match status" value="1"/>
</dbReference>
<gene>
    <name evidence="11" type="ordered locus">Mpal_1070</name>
</gene>
<keyword evidence="3 6" id="KW-0597">Phosphoprotein</keyword>
<comment type="catalytic activity">
    <reaction evidence="1">
        <text>ATP + protein L-histidine = ADP + protein N-phospho-L-histidine.</text>
        <dbReference type="EC" id="2.7.13.3"/>
    </reaction>
</comment>
<dbReference type="InterPro" id="IPR011006">
    <property type="entry name" value="CheY-like_superfamily"/>
</dbReference>
<feature type="domain" description="PAS" evidence="9">
    <location>
        <begin position="795"/>
        <end position="864"/>
    </location>
</feature>
<feature type="modified residue" description="4-aspartylphosphate" evidence="6">
    <location>
        <position position="56"/>
    </location>
</feature>
<feature type="domain" description="PAC" evidence="10">
    <location>
        <begin position="600"/>
        <end position="654"/>
    </location>
</feature>
<dbReference type="PANTHER" id="PTHR43304:SF1">
    <property type="entry name" value="PAC DOMAIN-CONTAINING PROTEIN"/>
    <property type="match status" value="1"/>
</dbReference>
<dbReference type="KEGG" id="mpl:Mpal_1070"/>
<dbReference type="InterPro" id="IPR000014">
    <property type="entry name" value="PAS"/>
</dbReference>
<evidence type="ECO:0000256" key="1">
    <source>
        <dbReference type="ARBA" id="ARBA00000085"/>
    </source>
</evidence>
<dbReference type="InterPro" id="IPR052162">
    <property type="entry name" value="Sensor_kinase/Photoreceptor"/>
</dbReference>
<evidence type="ECO:0000259" key="10">
    <source>
        <dbReference type="PROSITE" id="PS50113"/>
    </source>
</evidence>
<sequence>MADGVRVLYVDDEPALLEIGKIFLERSGEFHIGTFLSAQEALASPSIQLWDVIVSDYQMPGMDGIAFLKTVRKRFGDIPFILFTGRGREEVVIDAINNGADFYLQKGGDSRAQFAELSHKIRQVVRRRDAERELRKSEDRYRSIVNDQTDMIVRFTADGTVTFANEAFHQYYHAILGFTEIEGEKIHDLVQVGNYQNMDTILRSLTPKTPILHHIEYQVKDRDNTTYWQTWSVRALFDKVGKFAEYQVVGRDITEQKRSSVALAESESRLRSFIESTQEAVTLADEEGKLIEWNAAAEQITGIRKEEALESSLWDLAFRTVPREFRTEERRAGIEQMIHTSLETGIPIFEETRIVEVERPDGSRIYTRQTIFTIKTDQGFRIGSTAMDITRERLAEGALIESEEKYRELAELLPQMIFEIDLNFRVTYANRYALTVLGLTEQNLKDNINAISFFDPSQHAIIVDNMQKALKRMIFEPREYIALRRDGSRFPVIIYAAPVYQDQTLTGLRGVIVDISEQRRIEDELRVNENKFRSLIETSPDMIWEIDREWKFRYISPRVFTIMGYTPEEIIGRSVTDLVQKDAIPFVMREMAGYVSSEGSSAPLVVPSFDRNGRDLIIEIRMSWIMDGEGTLTGFYGVARDITESRKAEEALRQNYDELSKKEDVLRISEEKYRTLVDLSLDGIVIIDFSGNLLFVNKAAGSIIGVADSQAMIEKRNVMDFIVPESQADVLRDISQVARGIDTYLVHYKLITETEGEVWVECIGKKIPFGDISAMLVSVRDITESKRAEDMLRESENKFATLFKYSPVSLTLVSAVEGIFSDVNEAFLRSTGYSRDEVVGRRAEDLGIFVDRSEYERFVSVLRERGTVFGMELKCRVKSGEIRDCRFSSSIILMGEKPYIFSTVDDITEHKTTELAVQALVRSMVDSTGLDALKKIAENLCSWLSTDCVMIGEIQPDGETVKVLSMLLDGEEVHGFSYSLKGTPCKNVCERGFCIYPDDTLRLFPECKDFVDLNIRGYIGTPLRNSRGDVSGILCALSRSPLTPSPTIQKIMDIIAVKAAAEIERVQIDRMLKESEHMLKEAMDLTNLVHWEYDSRTDQYIFNDRFYAQYGTSAEQEGGYRMAPEHYRREFVHPDDRDAVAAACLKSLPPVDGDVPDADLEVKIEHRIVRRDGEIRHILVRIGFMKDPRTKITRLYGANQDITDRKRDEETFQQANRKLNMLSDITRHDIRNQLLKLDGFVELLQMEAPIPSFENFLSHITAASNQIANLIQFTGEYEKIGVHAPTWQDIRTLVDKAGVDAVAELVTLKNDLPTNMDMYADPMIVKIFFNLVDNALRHGGTITTIRFSLEERGEDRIIVCEDDGVGVATDEKEKIFDLGYGKNTGFGLAISREILDITGITIKETGEVGTGARFEIIVPAGQYRST</sequence>
<evidence type="ECO:0000256" key="4">
    <source>
        <dbReference type="ARBA" id="ARBA00022679"/>
    </source>
</evidence>
<dbReference type="Pfam" id="PF00989">
    <property type="entry name" value="PAS"/>
    <property type="match status" value="2"/>
</dbReference>
<dbReference type="CDD" id="cd00156">
    <property type="entry name" value="REC"/>
    <property type="match status" value="1"/>
</dbReference>
<dbReference type="PROSITE" id="PS50110">
    <property type="entry name" value="RESPONSE_REGULATORY"/>
    <property type="match status" value="1"/>
</dbReference>
<dbReference type="SUPFAM" id="SSF52172">
    <property type="entry name" value="CheY-like"/>
    <property type="match status" value="1"/>
</dbReference>
<dbReference type="InterPro" id="IPR036890">
    <property type="entry name" value="HATPase_C_sf"/>
</dbReference>
<feature type="domain" description="PAS" evidence="9">
    <location>
        <begin position="528"/>
        <end position="598"/>
    </location>
</feature>
<dbReference type="Proteomes" id="UP000002457">
    <property type="component" value="Chromosome"/>
</dbReference>
<feature type="domain" description="PAC" evidence="10">
    <location>
        <begin position="476"/>
        <end position="527"/>
    </location>
</feature>
<dbReference type="Pfam" id="PF08447">
    <property type="entry name" value="PAS_3"/>
    <property type="match status" value="1"/>
</dbReference>
<name>B8GH11_METPE</name>
<dbReference type="InterPro" id="IPR035965">
    <property type="entry name" value="PAS-like_dom_sf"/>
</dbReference>
<feature type="domain" description="PAS" evidence="9">
    <location>
        <begin position="266"/>
        <end position="345"/>
    </location>
</feature>
<dbReference type="GO" id="GO:0004673">
    <property type="term" value="F:protein histidine kinase activity"/>
    <property type="evidence" value="ECO:0007669"/>
    <property type="project" value="UniProtKB-EC"/>
</dbReference>
<dbReference type="Gene3D" id="3.40.50.2300">
    <property type="match status" value="1"/>
</dbReference>
<dbReference type="EMBL" id="CP001338">
    <property type="protein sequence ID" value="ACL16416.1"/>
    <property type="molecule type" value="Genomic_DNA"/>
</dbReference>
<dbReference type="PANTHER" id="PTHR43304">
    <property type="entry name" value="PHYTOCHROME-LIKE PROTEIN CPH1"/>
    <property type="match status" value="1"/>
</dbReference>
<dbReference type="InterPro" id="IPR001610">
    <property type="entry name" value="PAC"/>
</dbReference>
<evidence type="ECO:0000259" key="9">
    <source>
        <dbReference type="PROSITE" id="PS50112"/>
    </source>
</evidence>
<dbReference type="SUPFAM" id="SSF55874">
    <property type="entry name" value="ATPase domain of HSP90 chaperone/DNA topoisomerase II/histidine kinase"/>
    <property type="match status" value="1"/>
</dbReference>
<dbReference type="GO" id="GO:0000160">
    <property type="term" value="P:phosphorelay signal transduction system"/>
    <property type="evidence" value="ECO:0007669"/>
    <property type="project" value="InterPro"/>
</dbReference>
<accession>B8GH11</accession>
<protein>
    <recommendedName>
        <fullName evidence="2">histidine kinase</fullName>
        <ecNumber evidence="2">2.7.13.3</ecNumber>
    </recommendedName>
</protein>
<dbReference type="eggNOG" id="arCOG02348">
    <property type="taxonomic scope" value="Archaea"/>
</dbReference>
<feature type="domain" description="Histidine kinase" evidence="7">
    <location>
        <begin position="1225"/>
        <end position="1422"/>
    </location>
</feature>
<evidence type="ECO:0000256" key="5">
    <source>
        <dbReference type="ARBA" id="ARBA00022777"/>
    </source>
</evidence>
<dbReference type="Pfam" id="PF13426">
    <property type="entry name" value="PAS_9"/>
    <property type="match status" value="3"/>
</dbReference>
<keyword evidence="12" id="KW-1185">Reference proteome</keyword>
<dbReference type="PROSITE" id="PS50109">
    <property type="entry name" value="HIS_KIN"/>
    <property type="match status" value="1"/>
</dbReference>
<evidence type="ECO:0000259" key="8">
    <source>
        <dbReference type="PROSITE" id="PS50110"/>
    </source>
</evidence>
<dbReference type="SMART" id="SM00086">
    <property type="entry name" value="PAC"/>
    <property type="match status" value="7"/>
</dbReference>
<feature type="domain" description="PAC" evidence="10">
    <location>
        <begin position="213"/>
        <end position="265"/>
    </location>
</feature>
<dbReference type="HOGENOM" id="CLU_000445_114_58_2"/>
<feature type="domain" description="PAC" evidence="10">
    <location>
        <begin position="1162"/>
        <end position="1214"/>
    </location>
</feature>
<dbReference type="NCBIfam" id="TIGR00229">
    <property type="entry name" value="sensory_box"/>
    <property type="match status" value="6"/>
</dbReference>
<dbReference type="CDD" id="cd00130">
    <property type="entry name" value="PAS"/>
    <property type="match status" value="7"/>
</dbReference>
<dbReference type="InterPro" id="IPR003594">
    <property type="entry name" value="HATPase_dom"/>
</dbReference>
<dbReference type="Gene3D" id="3.30.565.10">
    <property type="entry name" value="Histidine kinase-like ATPase, C-terminal domain"/>
    <property type="match status" value="1"/>
</dbReference>
<dbReference type="SMART" id="SM00448">
    <property type="entry name" value="REC"/>
    <property type="match status" value="1"/>
</dbReference>
<dbReference type="Gene3D" id="2.10.70.100">
    <property type="match status" value="1"/>
</dbReference>
<dbReference type="PROSITE" id="PS50112">
    <property type="entry name" value="PAS"/>
    <property type="match status" value="5"/>
</dbReference>
<feature type="domain" description="PAS" evidence="9">
    <location>
        <begin position="402"/>
        <end position="473"/>
    </location>
</feature>
<dbReference type="InterPro" id="IPR000700">
    <property type="entry name" value="PAS-assoc_C"/>
</dbReference>
<dbReference type="GO" id="GO:0006355">
    <property type="term" value="P:regulation of DNA-templated transcription"/>
    <property type="evidence" value="ECO:0007669"/>
    <property type="project" value="InterPro"/>
</dbReference>
<dbReference type="eggNOG" id="arCOG02385">
    <property type="taxonomic scope" value="Archaea"/>
</dbReference>
<evidence type="ECO:0000256" key="3">
    <source>
        <dbReference type="ARBA" id="ARBA00022553"/>
    </source>
</evidence>
<proteinExistence type="predicted"/>
<evidence type="ECO:0000259" key="7">
    <source>
        <dbReference type="PROSITE" id="PS50109"/>
    </source>
</evidence>
<dbReference type="InterPro" id="IPR005467">
    <property type="entry name" value="His_kinase_dom"/>
</dbReference>
<dbReference type="Gene3D" id="3.30.450.20">
    <property type="entry name" value="PAS domain"/>
    <property type="match status" value="7"/>
</dbReference>
<dbReference type="Pfam" id="PF00072">
    <property type="entry name" value="Response_reg"/>
    <property type="match status" value="1"/>
</dbReference>
<dbReference type="SUPFAM" id="SSF55781">
    <property type="entry name" value="GAF domain-like"/>
    <property type="match status" value="1"/>
</dbReference>
<dbReference type="Pfam" id="PF08448">
    <property type="entry name" value="PAS_4"/>
    <property type="match status" value="1"/>
</dbReference>
<dbReference type="STRING" id="521011.Mpal_1070"/>
<reference evidence="11 12" key="1">
    <citation type="journal article" date="2015" name="Genome Announc.">
        <title>Complete Genome Sequence of Methanosphaerula palustris E1-9CT, a Hydrogenotrophic Methanogen Isolated from a Minerotrophic Fen Peatland.</title>
        <authorList>
            <person name="Cadillo-Quiroz H."/>
            <person name="Browne P."/>
            <person name="Kyrpides N."/>
            <person name="Woyke T."/>
            <person name="Goodwin L."/>
            <person name="Detter C."/>
            <person name="Yavitt J.B."/>
            <person name="Zinder S.H."/>
        </authorList>
    </citation>
    <scope>NUCLEOTIDE SEQUENCE [LARGE SCALE GENOMIC DNA]</scope>
    <source>
        <strain evidence="12">ATCC BAA-1556 / DSM 19958 / E1-9c</strain>
    </source>
</reference>
<dbReference type="RefSeq" id="WP_012617735.1">
    <property type="nucleotide sequence ID" value="NC_011832.1"/>
</dbReference>
<dbReference type="OrthoDB" id="71385at2157"/>
<dbReference type="SUPFAM" id="SSF55785">
    <property type="entry name" value="PYP-like sensor domain (PAS domain)"/>
    <property type="match status" value="7"/>
</dbReference>
<dbReference type="SMART" id="SM00387">
    <property type="entry name" value="HATPase_c"/>
    <property type="match status" value="1"/>
</dbReference>
<dbReference type="eggNOG" id="arCOG06192">
    <property type="taxonomic scope" value="Archaea"/>
</dbReference>
<evidence type="ECO:0000256" key="6">
    <source>
        <dbReference type="PROSITE-ProRule" id="PRU00169"/>
    </source>
</evidence>
<dbReference type="GeneID" id="25394131"/>
<dbReference type="EC" id="2.7.13.3" evidence="2"/>
<dbReference type="InterPro" id="IPR013655">
    <property type="entry name" value="PAS_fold_3"/>
</dbReference>
<dbReference type="eggNOG" id="arCOG05183">
    <property type="taxonomic scope" value="Archaea"/>
</dbReference>
<feature type="domain" description="Response regulatory" evidence="8">
    <location>
        <begin position="6"/>
        <end position="121"/>
    </location>
</feature>
<organism evidence="11 12">
    <name type="scientific">Methanosphaerula palustris (strain ATCC BAA-1556 / DSM 19958 / E1-9c)</name>
    <dbReference type="NCBI Taxonomy" id="521011"/>
    <lineage>
        <taxon>Archaea</taxon>
        <taxon>Methanobacteriati</taxon>
        <taxon>Methanobacteriota</taxon>
        <taxon>Stenosarchaea group</taxon>
        <taxon>Methanomicrobia</taxon>
        <taxon>Methanomicrobiales</taxon>
        <taxon>Methanoregulaceae</taxon>
        <taxon>Methanosphaerula</taxon>
    </lineage>
</organism>
<dbReference type="Pfam" id="PF02518">
    <property type="entry name" value="HATPase_c"/>
    <property type="match status" value="1"/>
</dbReference>
<keyword evidence="4" id="KW-0808">Transferase</keyword>
<dbReference type="InterPro" id="IPR001789">
    <property type="entry name" value="Sig_transdc_resp-reg_receiver"/>
</dbReference>
<dbReference type="PROSITE" id="PS50113">
    <property type="entry name" value="PAC"/>
    <property type="match status" value="4"/>
</dbReference>
<feature type="domain" description="PAS" evidence="9">
    <location>
        <begin position="669"/>
        <end position="741"/>
    </location>
</feature>
<dbReference type="InterPro" id="IPR013656">
    <property type="entry name" value="PAS_4"/>
</dbReference>